<dbReference type="OrthoDB" id="6710009at2"/>
<evidence type="ECO:0000313" key="1">
    <source>
        <dbReference type="EMBL" id="POS02738.1"/>
    </source>
</evidence>
<gene>
    <name evidence="1" type="ORF">Q361_10250</name>
</gene>
<reference evidence="1 2" key="1">
    <citation type="submission" date="2018-01" db="EMBL/GenBank/DDBJ databases">
        <title>Genomic Encyclopedia of Type Strains, Phase I: the one thousand microbial genomes (KMG-I) project.</title>
        <authorList>
            <person name="Goeker M."/>
        </authorList>
    </citation>
    <scope>NUCLEOTIDE SEQUENCE [LARGE SCALE GENOMIC DNA]</scope>
    <source>
        <strain evidence="1 2">DSM 17960</strain>
    </source>
</reference>
<dbReference type="AlphaFoldDB" id="A0A2S4NAL8"/>
<comment type="caution">
    <text evidence="1">The sequence shown here is derived from an EMBL/GenBank/DDBJ whole genome shotgun (WGS) entry which is preliminary data.</text>
</comment>
<keyword evidence="2" id="KW-1185">Reference proteome</keyword>
<dbReference type="Proteomes" id="UP000237056">
    <property type="component" value="Unassembled WGS sequence"/>
</dbReference>
<dbReference type="RefSeq" id="WP_103724991.1">
    <property type="nucleotide sequence ID" value="NZ_PQNY01000002.1"/>
</dbReference>
<accession>A0A2S4NAL8</accession>
<sequence length="271" mass="31179">MEKFIINSLCTIYGLGSASGIIYQNENLYLISDNSTYLFEYHTPSLTLEKISITKNASQNIVKKQKPDYEALTLYNNKLYLYGSGSTKNRTIRTQYNLANKKIKEKKLDKLYQKLKHKAKISDDAFNIEGVIMLENKILFFQRGNKGSHLNGIFVYNKTSKQVDYFPVFITKEQNIEATFTDAILVENTIYFLAAAENSSSTYLDGEILGTWFGSMDLDTFQINQILKISNNQKFEGITLYKNLPNQKEFLLCEDNDTEKLESTIYKLTLL</sequence>
<dbReference type="EMBL" id="PQNY01000002">
    <property type="protein sequence ID" value="POS02738.1"/>
    <property type="molecule type" value="Genomic_DNA"/>
</dbReference>
<protein>
    <submittedName>
        <fullName evidence="1">Uncharacterized protein</fullName>
    </submittedName>
</protein>
<dbReference type="Pfam" id="PF22000">
    <property type="entry name" value="DUF6929"/>
    <property type="match status" value="1"/>
</dbReference>
<dbReference type="InterPro" id="IPR053851">
    <property type="entry name" value="DUF6929"/>
</dbReference>
<organism evidence="1 2">
    <name type="scientific">Flavobacterium croceum DSM 17960</name>
    <dbReference type="NCBI Taxonomy" id="1121886"/>
    <lineage>
        <taxon>Bacteria</taxon>
        <taxon>Pseudomonadati</taxon>
        <taxon>Bacteroidota</taxon>
        <taxon>Flavobacteriia</taxon>
        <taxon>Flavobacteriales</taxon>
        <taxon>Flavobacteriaceae</taxon>
        <taxon>Flavobacterium</taxon>
    </lineage>
</organism>
<proteinExistence type="predicted"/>
<name>A0A2S4NAL8_9FLAO</name>
<evidence type="ECO:0000313" key="2">
    <source>
        <dbReference type="Proteomes" id="UP000237056"/>
    </source>
</evidence>